<evidence type="ECO:0000313" key="1">
    <source>
        <dbReference type="EMBL" id="KKK97402.1"/>
    </source>
</evidence>
<protein>
    <submittedName>
        <fullName evidence="1">Uncharacterized protein</fullName>
    </submittedName>
</protein>
<name>A0A0F8ZUB8_9ZZZZ</name>
<organism evidence="1">
    <name type="scientific">marine sediment metagenome</name>
    <dbReference type="NCBI Taxonomy" id="412755"/>
    <lineage>
        <taxon>unclassified sequences</taxon>
        <taxon>metagenomes</taxon>
        <taxon>ecological metagenomes</taxon>
    </lineage>
</organism>
<comment type="caution">
    <text evidence="1">The sequence shown here is derived from an EMBL/GenBank/DDBJ whole genome shotgun (WGS) entry which is preliminary data.</text>
</comment>
<proteinExistence type="predicted"/>
<dbReference type="EMBL" id="LAZR01046068">
    <property type="protein sequence ID" value="KKK97402.1"/>
    <property type="molecule type" value="Genomic_DNA"/>
</dbReference>
<accession>A0A0F8ZUB8</accession>
<dbReference type="AlphaFoldDB" id="A0A0F8ZUB8"/>
<reference evidence="1" key="1">
    <citation type="journal article" date="2015" name="Nature">
        <title>Complex archaea that bridge the gap between prokaryotes and eukaryotes.</title>
        <authorList>
            <person name="Spang A."/>
            <person name="Saw J.H."/>
            <person name="Jorgensen S.L."/>
            <person name="Zaremba-Niedzwiedzka K."/>
            <person name="Martijn J."/>
            <person name="Lind A.E."/>
            <person name="van Eijk R."/>
            <person name="Schleper C."/>
            <person name="Guy L."/>
            <person name="Ettema T.J."/>
        </authorList>
    </citation>
    <scope>NUCLEOTIDE SEQUENCE</scope>
</reference>
<gene>
    <name evidence="1" type="ORF">LCGC14_2653140</name>
</gene>
<sequence>MKDDEKADAIAKIDVKLEITSPGYGQRVRLLSDFWGEARKSVLADFVSLLNSEIVKTADERMFKKHNLPFEFAPAIRGVLQGLKLRLEDWKE</sequence>